<dbReference type="AlphaFoldDB" id="A0AB38YFW8"/>
<dbReference type="GO" id="GO:0009017">
    <property type="term" value="F:succinylglutamate desuccinylase activity"/>
    <property type="evidence" value="ECO:0007669"/>
    <property type="project" value="UniProtKB-EC"/>
</dbReference>
<comment type="cofactor">
    <cofactor evidence="1">
        <name>Zn(2+)</name>
        <dbReference type="ChEBI" id="CHEBI:29105"/>
    </cofactor>
</comment>
<evidence type="ECO:0000313" key="7">
    <source>
        <dbReference type="EMBL" id="WLD57750.1"/>
    </source>
</evidence>
<name>A0AB38YFW8_9GAMM</name>
<keyword evidence="4" id="KW-0862">Zinc</keyword>
<dbReference type="SUPFAM" id="SSF53187">
    <property type="entry name" value="Zn-dependent exopeptidases"/>
    <property type="match status" value="1"/>
</dbReference>
<accession>A0AB38YFW8</accession>
<keyword evidence="2" id="KW-0479">Metal-binding</keyword>
<evidence type="ECO:0000256" key="3">
    <source>
        <dbReference type="ARBA" id="ARBA00022801"/>
    </source>
</evidence>
<evidence type="ECO:0000256" key="2">
    <source>
        <dbReference type="ARBA" id="ARBA00022723"/>
    </source>
</evidence>
<keyword evidence="3 7" id="KW-0378">Hydrolase</keyword>
<dbReference type="InterPro" id="IPR050178">
    <property type="entry name" value="AspA/AstE_fam"/>
</dbReference>
<evidence type="ECO:0000259" key="5">
    <source>
        <dbReference type="Pfam" id="PF04952"/>
    </source>
</evidence>
<dbReference type="InterPro" id="IPR007036">
    <property type="entry name" value="Aste_AspA_hybrid_dom"/>
</dbReference>
<feature type="domain" description="Succinylglutamate desuccinylase/Aspartoacylase catalytic" evidence="6">
    <location>
        <begin position="48"/>
        <end position="220"/>
    </location>
</feature>
<proteinExistence type="predicted"/>
<dbReference type="EC" id="3.5.1.96" evidence="7"/>
<evidence type="ECO:0000259" key="6">
    <source>
        <dbReference type="Pfam" id="PF24827"/>
    </source>
</evidence>
<dbReference type="GO" id="GO:0046872">
    <property type="term" value="F:metal ion binding"/>
    <property type="evidence" value="ECO:0007669"/>
    <property type="project" value="UniProtKB-KW"/>
</dbReference>
<evidence type="ECO:0000256" key="1">
    <source>
        <dbReference type="ARBA" id="ARBA00001947"/>
    </source>
</evidence>
<protein>
    <submittedName>
        <fullName evidence="7">Succinylglutamate desuccinylase</fullName>
        <ecNumber evidence="7">3.5.1.96</ecNumber>
    </submittedName>
</protein>
<reference evidence="7" key="1">
    <citation type="submission" date="2022-07" db="EMBL/GenBank/DDBJ databases">
        <title>Complete genome sequence of Salinispirillum sp. LH10-3-1 capable of multiple carbohydrate inversion isolated from a soda lake.</title>
        <authorList>
            <person name="Liu J."/>
            <person name="Zhai Y."/>
            <person name="Zhang H."/>
            <person name="Yang H."/>
            <person name="Qu J."/>
            <person name="Li J."/>
        </authorList>
    </citation>
    <scope>NUCLEOTIDE SEQUENCE</scope>
    <source>
        <strain evidence="7">LH 10-3-1</strain>
    </source>
</reference>
<dbReference type="InterPro" id="IPR055438">
    <property type="entry name" value="AstE_AspA_cat"/>
</dbReference>
<feature type="domain" description="AstE/AspA barrel-sandwich hybrid" evidence="5">
    <location>
        <begin position="246"/>
        <end position="318"/>
    </location>
</feature>
<dbReference type="EMBL" id="CP101717">
    <property type="protein sequence ID" value="WLD57750.1"/>
    <property type="molecule type" value="Genomic_DNA"/>
</dbReference>
<dbReference type="NCBIfam" id="NF003706">
    <property type="entry name" value="PRK05324.1"/>
    <property type="match status" value="1"/>
</dbReference>
<organism evidence="7">
    <name type="scientific">Salinispirillum sp. LH 10-3-1</name>
    <dbReference type="NCBI Taxonomy" id="2952525"/>
    <lineage>
        <taxon>Bacteria</taxon>
        <taxon>Pseudomonadati</taxon>
        <taxon>Pseudomonadota</taxon>
        <taxon>Gammaproteobacteria</taxon>
        <taxon>Oceanospirillales</taxon>
        <taxon>Saccharospirillaceae</taxon>
        <taxon>Salinispirillum</taxon>
    </lineage>
</organism>
<dbReference type="Gene3D" id="3.40.630.10">
    <property type="entry name" value="Zn peptidases"/>
    <property type="match status" value="1"/>
</dbReference>
<evidence type="ECO:0000256" key="4">
    <source>
        <dbReference type="ARBA" id="ARBA00022833"/>
    </source>
</evidence>
<dbReference type="GO" id="GO:0016788">
    <property type="term" value="F:hydrolase activity, acting on ester bonds"/>
    <property type="evidence" value="ECO:0007669"/>
    <property type="project" value="InterPro"/>
</dbReference>
<dbReference type="Pfam" id="PF04952">
    <property type="entry name" value="AstE_AspA_hybrid"/>
    <property type="match status" value="1"/>
</dbReference>
<dbReference type="PANTHER" id="PTHR15162:SF7">
    <property type="entry name" value="SUCCINYLGLUTAMATE DESUCCINYLASE"/>
    <property type="match status" value="1"/>
</dbReference>
<dbReference type="PANTHER" id="PTHR15162">
    <property type="entry name" value="ASPARTOACYLASE"/>
    <property type="match status" value="1"/>
</dbReference>
<gene>
    <name evidence="7" type="ORF">NFC81_13660</name>
</gene>
<dbReference type="RefSeq" id="WP_304995036.1">
    <property type="nucleotide sequence ID" value="NZ_CP101717.1"/>
</dbReference>
<dbReference type="Pfam" id="PF24827">
    <property type="entry name" value="AstE_AspA_cat"/>
    <property type="match status" value="1"/>
</dbReference>
<sequence>MSHTAIAFIEESLNASPNLHSFTTAGGQFQWLAQGVLRIEPLQPSHLPAAIITVAVHGNETVPIRLVDQWLTEMVQQQYEIQRPLLVILANPASVIIGERFVEHNMNRLFSPKSAADNAPECRRAVELMAHVQRFIETHPDGMHFDMHSTIKGSDQDRFAIIPDACQGRNLNNLLGWFKHFAVDAWVQNVSPAATFSSFTANLGYQAATLELGQVRALDEPIDRFLPLLKELERLAKGPSAPCGHQPVAYKVVREILRPAGNFEVCLQNFVNFRSLPMGTVIAKGDVEEWLVEQEGDALLFLNATVPVGHRVALIIRPQH</sequence>